<dbReference type="GO" id="GO:0005634">
    <property type="term" value="C:nucleus"/>
    <property type="evidence" value="ECO:0007669"/>
    <property type="project" value="TreeGrafter"/>
</dbReference>
<name>A0AAV8SLH5_9ROSI</name>
<feature type="compositionally biased region" description="Polar residues" evidence="5">
    <location>
        <begin position="48"/>
        <end position="83"/>
    </location>
</feature>
<dbReference type="GO" id="GO:0031297">
    <property type="term" value="P:replication fork processing"/>
    <property type="evidence" value="ECO:0007669"/>
    <property type="project" value="TreeGrafter"/>
</dbReference>
<dbReference type="GO" id="GO:0042276">
    <property type="term" value="P:error-prone translesion synthesis"/>
    <property type="evidence" value="ECO:0007669"/>
    <property type="project" value="InterPro"/>
</dbReference>
<feature type="compositionally biased region" description="Basic residues" evidence="5">
    <location>
        <begin position="29"/>
        <end position="38"/>
    </location>
</feature>
<evidence type="ECO:0000256" key="3">
    <source>
        <dbReference type="ARBA" id="ARBA00044768"/>
    </source>
</evidence>
<reference evidence="6 7" key="1">
    <citation type="submission" date="2021-09" db="EMBL/GenBank/DDBJ databases">
        <title>Genomic insights and catalytic innovation underlie evolution of tropane alkaloids biosynthesis.</title>
        <authorList>
            <person name="Wang Y.-J."/>
            <person name="Tian T."/>
            <person name="Huang J.-P."/>
            <person name="Huang S.-X."/>
        </authorList>
    </citation>
    <scope>NUCLEOTIDE SEQUENCE [LARGE SCALE GENOMIC DNA]</scope>
    <source>
        <strain evidence="6">KIB-2018</strain>
        <tissue evidence="6">Leaf</tissue>
    </source>
</reference>
<dbReference type="Proteomes" id="UP001159364">
    <property type="component" value="Linkage Group LG10"/>
</dbReference>
<dbReference type="AlphaFoldDB" id="A0AAV8SLH5"/>
<dbReference type="EC" id="2.7.7.102" evidence="3"/>
<evidence type="ECO:0000256" key="2">
    <source>
        <dbReference type="ARBA" id="ARBA00044677"/>
    </source>
</evidence>
<dbReference type="GO" id="GO:0006264">
    <property type="term" value="P:mitochondrial DNA replication"/>
    <property type="evidence" value="ECO:0007669"/>
    <property type="project" value="TreeGrafter"/>
</dbReference>
<evidence type="ECO:0000313" key="7">
    <source>
        <dbReference type="Proteomes" id="UP001159364"/>
    </source>
</evidence>
<evidence type="ECO:0000313" key="6">
    <source>
        <dbReference type="EMBL" id="KAJ8752900.1"/>
    </source>
</evidence>
<dbReference type="GO" id="GO:0003887">
    <property type="term" value="F:DNA-directed DNA polymerase activity"/>
    <property type="evidence" value="ECO:0007669"/>
    <property type="project" value="UniProtKB-EC"/>
</dbReference>
<accession>A0AAV8SLH5</accession>
<feature type="region of interest" description="Disordered" evidence="5">
    <location>
        <begin position="24"/>
        <end position="86"/>
    </location>
</feature>
<dbReference type="InterPro" id="IPR044917">
    <property type="entry name" value="PRIMPOL"/>
</dbReference>
<evidence type="ECO:0000256" key="1">
    <source>
        <dbReference type="ARBA" id="ARBA00026139"/>
    </source>
</evidence>
<gene>
    <name evidence="6" type="ORF">K2173_008635</name>
</gene>
<comment type="catalytic activity">
    <reaction evidence="4">
        <text>DNA(n) + a 2'-deoxyribonucleoside 5'-triphosphate = DNA(n+1) + diphosphate</text>
        <dbReference type="Rhea" id="RHEA:22508"/>
        <dbReference type="Rhea" id="RHEA-COMP:17339"/>
        <dbReference type="Rhea" id="RHEA-COMP:17340"/>
        <dbReference type="ChEBI" id="CHEBI:33019"/>
        <dbReference type="ChEBI" id="CHEBI:61560"/>
        <dbReference type="ChEBI" id="CHEBI:173112"/>
        <dbReference type="EC" id="2.7.7.7"/>
    </reaction>
    <physiologicalReaction direction="left-to-right" evidence="4">
        <dbReference type="Rhea" id="RHEA:22509"/>
    </physiologicalReaction>
</comment>
<dbReference type="GO" id="GO:0005759">
    <property type="term" value="C:mitochondrial matrix"/>
    <property type="evidence" value="ECO:0007669"/>
    <property type="project" value="TreeGrafter"/>
</dbReference>
<proteinExistence type="predicted"/>
<sequence length="500" mass="57605">MSSNAKDDVDRLFECFKCGISPPESALRERKRSKNKLNHRNEKIKVLESSNTPSPGSERQQMLNTTDGPSSSEKLGSTSNKVNRTGYGRKISPVVFYGSPHGVPPKRPISLLRLLREIRIDLANEQWSNSRKEFWATFPRQHEAMNFAKEHERLRVFSYQDHHNGQEGSLFLRTRNSEEVQNMDSKYRHHYEVIQRECRKDGDEMVDLLISVVLEALHEKYSIIGNRDWVVELDSSTEDAFKDNSHAVHLFREVVHRKDSSSLESSVQLFIDNAVYSRNRCFRLALSSKAGKTSSSFLPCEEDMFMASLICNMDTDCEKLLVCRMDLDCVRTLQFDTEVNNNFRCRAQDLSLNSCASDASIAYKIGKSPFPALDNFIESIASVGSSVLVLEYDLTVQHVKNRYCERIGREHKSNNDTESSILLHGFFFSCSIMYVVDLEVRFLSKCYDPDCRGQLRVMHEMELANDNLDYEFVKNDSHAHDIHSGKDIWWLEASKRERHP</sequence>
<keyword evidence="7" id="KW-1185">Reference proteome</keyword>
<organism evidence="6 7">
    <name type="scientific">Erythroxylum novogranatense</name>
    <dbReference type="NCBI Taxonomy" id="1862640"/>
    <lineage>
        <taxon>Eukaryota</taxon>
        <taxon>Viridiplantae</taxon>
        <taxon>Streptophyta</taxon>
        <taxon>Embryophyta</taxon>
        <taxon>Tracheophyta</taxon>
        <taxon>Spermatophyta</taxon>
        <taxon>Magnoliopsida</taxon>
        <taxon>eudicotyledons</taxon>
        <taxon>Gunneridae</taxon>
        <taxon>Pentapetalae</taxon>
        <taxon>rosids</taxon>
        <taxon>fabids</taxon>
        <taxon>Malpighiales</taxon>
        <taxon>Erythroxylaceae</taxon>
        <taxon>Erythroxylum</taxon>
    </lineage>
</organism>
<dbReference type="EMBL" id="JAIWQS010000010">
    <property type="protein sequence ID" value="KAJ8752900.1"/>
    <property type="molecule type" value="Genomic_DNA"/>
</dbReference>
<dbReference type="GO" id="GO:0009411">
    <property type="term" value="P:response to UV"/>
    <property type="evidence" value="ECO:0007669"/>
    <property type="project" value="TreeGrafter"/>
</dbReference>
<dbReference type="PANTHER" id="PTHR31399:SF0">
    <property type="entry name" value="DNA-DIRECTED PRIMASE_POLYMERASE PROTEIN"/>
    <property type="match status" value="1"/>
</dbReference>
<dbReference type="PANTHER" id="PTHR31399">
    <property type="entry name" value="DNA-DIRECTED PRIMASE / POLYMERASE PROTEIN"/>
    <property type="match status" value="1"/>
</dbReference>
<evidence type="ECO:0000256" key="5">
    <source>
        <dbReference type="SAM" id="MobiDB-lite"/>
    </source>
</evidence>
<evidence type="ECO:0000256" key="4">
    <source>
        <dbReference type="ARBA" id="ARBA00047303"/>
    </source>
</evidence>
<protein>
    <recommendedName>
        <fullName evidence="1">DNA-directed primase/polymerase protein</fullName>
        <ecNumber evidence="3">2.7.7.102</ecNumber>
    </recommendedName>
</protein>
<dbReference type="GO" id="GO:0003682">
    <property type="term" value="F:chromatin binding"/>
    <property type="evidence" value="ECO:0007669"/>
    <property type="project" value="TreeGrafter"/>
</dbReference>
<comment type="caution">
    <text evidence="6">The sequence shown here is derived from an EMBL/GenBank/DDBJ whole genome shotgun (WGS) entry which is preliminary data.</text>
</comment>
<comment type="catalytic activity">
    <reaction evidence="2">
        <text>ssDNA + n NTP = ssDNA/pppN(pN)n-1 hybrid + (n-1) diphosphate.</text>
        <dbReference type="EC" id="2.7.7.102"/>
    </reaction>
</comment>